<reference evidence="1 2" key="1">
    <citation type="journal article" date="2022" name="Genome Biol. Evol.">
        <title>The Spruce Budworm Genome: Reconstructing the Evolutionary History of Antifreeze Proteins.</title>
        <authorList>
            <person name="Beliveau C."/>
            <person name="Gagne P."/>
            <person name="Picq S."/>
            <person name="Vernygora O."/>
            <person name="Keeling C.I."/>
            <person name="Pinkney K."/>
            <person name="Doucet D."/>
            <person name="Wen F."/>
            <person name="Johnston J.S."/>
            <person name="Maaroufi H."/>
            <person name="Boyle B."/>
            <person name="Laroche J."/>
            <person name="Dewar K."/>
            <person name="Juretic N."/>
            <person name="Blackburn G."/>
            <person name="Nisole A."/>
            <person name="Brunet B."/>
            <person name="Brandao M."/>
            <person name="Lumley L."/>
            <person name="Duan J."/>
            <person name="Quan G."/>
            <person name="Lucarotti C.J."/>
            <person name="Roe A.D."/>
            <person name="Sperling F.A.H."/>
            <person name="Levesque R.C."/>
            <person name="Cusson M."/>
        </authorList>
    </citation>
    <scope>NUCLEOTIDE SEQUENCE [LARGE SCALE GENOMIC DNA]</scope>
    <source>
        <strain evidence="1">Glfc:IPQL:Cfum</strain>
    </source>
</reference>
<keyword evidence="2" id="KW-1185">Reference proteome</keyword>
<accession>A0ACC0JVZ3</accession>
<gene>
    <name evidence="1" type="ORF">MSG28_002530</name>
</gene>
<evidence type="ECO:0000313" key="2">
    <source>
        <dbReference type="Proteomes" id="UP001064048"/>
    </source>
</evidence>
<proteinExistence type="predicted"/>
<name>A0ACC0JVZ3_CHOFU</name>
<comment type="caution">
    <text evidence="1">The sequence shown here is derived from an EMBL/GenBank/DDBJ whole genome shotgun (WGS) entry which is preliminary data.</text>
</comment>
<evidence type="ECO:0000313" key="1">
    <source>
        <dbReference type="EMBL" id="KAI8428344.1"/>
    </source>
</evidence>
<sequence>MAEPPSSVNAEASEEDLVFSTKVRSSRTHMLVCECWGPGLIVWEVAQCYKTNLMMRRAKEEVTGWEVSDPPHVGICWSNDGQLYAIDKDANLYSVLSDGINMVTNLDWSDNLKGDHNPCVCSFGNGILIYGPDPLLRSLKKCESQWKVAWTYQPPDTVLRLISNSNSTVAVMWTESGMVYKITGESEEKIDVELFTFKQRHIQRIQLIAPDYTNIATMSKHGVLCIYEVLSAKLISMKYVQGNDVSFQASPVDPLLIIFGEVGPNYGMVLMTYDQEEGLQKVNNMCLTHQIVSQVVFSPSGREIVAAAMSAGHIFIMKLSQDYKLHLVRYMEIGRGLADCFLMRVGEAMRCFALGPYARLLPLRPKDTMVGIPHLSRQYHVLKLSGDKGITVAVKMGPIIESGHDVKYFDGFFNLEAFLTYGYDGTVVLREPDGREEYELKLVVTHRYESGIRQAVIDSHNKYIAHQAGNHTVAVQYLNSKRPELKADPKHETPDLKFFDESLHRLNIIGMKDKNYLDLQEDKKVHEEAMDYKRQREDVVAAFVAARAQLVELLEENLAERPLHQLSLSEFNLHMEHRKERLKQAEQERADIRVQTEARIRAQDKVTAWIQRYCWDSMLTPRVKLFAIFSYYQVENYPVLPTQRDSWPELKQVEALRTLEMENDEDLFRPEGTESTMSLKEATRKSAESQMASELVEPEEAPAGEPYVLSGTVAHKFLNVQNMRLWFNKQFDELMALKKREVGLVCERNARLRFIIEELNKLSDLRGSFHHLVIPIKDPEWRQEEQPQRLIKVDPEECSISPYISPSQIVIIPPEGGPKDDFRERALMEMMDGVLEKLWHEEIKKPIMMPQCMLEKDPEHFNEEDLRHVFDYEAKVKFRNEERDKYRKMLHAEYAKLSLTLNEGVVKFNQREQGEEVQAAYDALALKDKYLDRTFKNHFADLSPIIVDQCYKFFNNMPPVMDEGLWATMVRLRRVKIENEIRAVLARRNKLTRTHDDVREHRDQTERTARNKTIQLVLPSGQVEITTSGHIEDYEDATLILREDIEKINEVILKVGDMKLRMMRKQMEFRKGILAKEWEHAQMMMKLRHMAQELATYRRLKLYLKNKELGYTDEQDYLRLEKEMEASKQAVNKVLTEQIQRVEELELKIAALEAKSNGLEKLMLELNVKVSEKRLHEDPLEPIRVRRLLVTRSMLIREVQQNHSTIVMLQTELELLRLKTYPTLASFRTIS</sequence>
<dbReference type="Proteomes" id="UP001064048">
    <property type="component" value="Chromosome 3"/>
</dbReference>
<organism evidence="1 2">
    <name type="scientific">Choristoneura fumiferana</name>
    <name type="common">Spruce budworm moth</name>
    <name type="synonym">Archips fumiferana</name>
    <dbReference type="NCBI Taxonomy" id="7141"/>
    <lineage>
        <taxon>Eukaryota</taxon>
        <taxon>Metazoa</taxon>
        <taxon>Ecdysozoa</taxon>
        <taxon>Arthropoda</taxon>
        <taxon>Hexapoda</taxon>
        <taxon>Insecta</taxon>
        <taxon>Pterygota</taxon>
        <taxon>Neoptera</taxon>
        <taxon>Endopterygota</taxon>
        <taxon>Lepidoptera</taxon>
        <taxon>Glossata</taxon>
        <taxon>Ditrysia</taxon>
        <taxon>Tortricoidea</taxon>
        <taxon>Tortricidae</taxon>
        <taxon>Tortricinae</taxon>
        <taxon>Choristoneura</taxon>
    </lineage>
</organism>
<dbReference type="EMBL" id="CM046103">
    <property type="protein sequence ID" value="KAI8428344.1"/>
    <property type="molecule type" value="Genomic_DNA"/>
</dbReference>
<protein>
    <submittedName>
        <fullName evidence="1">Uncharacterized protein</fullName>
    </submittedName>
</protein>